<gene>
    <name evidence="5" type="ORF">HYG85_18720</name>
</gene>
<dbReference type="SMART" id="SM00354">
    <property type="entry name" value="HTH_LACI"/>
    <property type="match status" value="1"/>
</dbReference>
<keyword evidence="6" id="KW-1185">Reference proteome</keyword>
<dbReference type="Gene3D" id="3.40.50.2300">
    <property type="match status" value="2"/>
</dbReference>
<dbReference type="RefSeq" id="WP_212690955.1">
    <property type="nucleotide sequence ID" value="NZ_CP058561.1"/>
</dbReference>
<dbReference type="GO" id="GO:0003700">
    <property type="term" value="F:DNA-binding transcription factor activity"/>
    <property type="evidence" value="ECO:0007669"/>
    <property type="project" value="TreeGrafter"/>
</dbReference>
<evidence type="ECO:0000259" key="4">
    <source>
        <dbReference type="PROSITE" id="PS50932"/>
    </source>
</evidence>
<dbReference type="PRINTS" id="PR00036">
    <property type="entry name" value="HTHLACI"/>
</dbReference>
<keyword evidence="3" id="KW-0804">Transcription</keyword>
<sequence>MKVTIKDIAEKANVSVATVSRVVNNKSKGVGEETRKRILELIKEYDFQPSAVARGLVTKKSKIIGLIIPDLTNPFYPKMTKGIEDVAHEHGYNIILCDGNNSKEKEAAYLDFLNEHYVCGIIYNNFHNISDTILNKILKSSLPLVFIDSKPEIKGCKCVYLDNQRAMYEVIEHLLLNGHRKIGFITGPMDSYSTNERYKGYINALNDYDIPFDSNLVVKGDYVMKDGYYAMERLYNQTKNFTAIACCNDLMAIGAIEKLEEMGIKVPEDISVVGFDDIDIARLVRPKLTTVAQPIHEMGRVAANMIIDIIEGKGSKVKDDVIFEPNLVVRDSVKKNN</sequence>
<dbReference type="InterPro" id="IPR028082">
    <property type="entry name" value="Peripla_BP_I"/>
</dbReference>
<dbReference type="GO" id="GO:0000976">
    <property type="term" value="F:transcription cis-regulatory region binding"/>
    <property type="evidence" value="ECO:0007669"/>
    <property type="project" value="TreeGrafter"/>
</dbReference>
<proteinExistence type="predicted"/>
<dbReference type="InterPro" id="IPR010982">
    <property type="entry name" value="Lambda_DNA-bd_dom_sf"/>
</dbReference>
<reference evidence="5 6" key="1">
    <citation type="submission" date="2020-07" db="EMBL/GenBank/DDBJ databases">
        <title>Vallitalea guaymasensis genome.</title>
        <authorList>
            <person name="Postec A."/>
        </authorList>
    </citation>
    <scope>NUCLEOTIDE SEQUENCE [LARGE SCALE GENOMIC DNA]</scope>
    <source>
        <strain evidence="5 6">Ra1766G1</strain>
    </source>
</reference>
<dbReference type="SUPFAM" id="SSF53822">
    <property type="entry name" value="Periplasmic binding protein-like I"/>
    <property type="match status" value="1"/>
</dbReference>
<dbReference type="Gene3D" id="1.10.260.40">
    <property type="entry name" value="lambda repressor-like DNA-binding domains"/>
    <property type="match status" value="1"/>
</dbReference>
<keyword evidence="2 5" id="KW-0238">DNA-binding</keyword>
<evidence type="ECO:0000256" key="1">
    <source>
        <dbReference type="ARBA" id="ARBA00023015"/>
    </source>
</evidence>
<dbReference type="CDD" id="cd01392">
    <property type="entry name" value="HTH_LacI"/>
    <property type="match status" value="1"/>
</dbReference>
<name>A0A8J8MDT7_9FIRM</name>
<dbReference type="PROSITE" id="PS00356">
    <property type="entry name" value="HTH_LACI_1"/>
    <property type="match status" value="1"/>
</dbReference>
<dbReference type="KEGG" id="vgu:HYG85_18720"/>
<dbReference type="InterPro" id="IPR000843">
    <property type="entry name" value="HTH_LacI"/>
</dbReference>
<accession>A0A8J8MDT7</accession>
<keyword evidence="1" id="KW-0805">Transcription regulation</keyword>
<dbReference type="PANTHER" id="PTHR30146">
    <property type="entry name" value="LACI-RELATED TRANSCRIPTIONAL REPRESSOR"/>
    <property type="match status" value="1"/>
</dbReference>
<dbReference type="PANTHER" id="PTHR30146:SF109">
    <property type="entry name" value="HTH-TYPE TRANSCRIPTIONAL REGULATOR GALS"/>
    <property type="match status" value="1"/>
</dbReference>
<dbReference type="CDD" id="cd06267">
    <property type="entry name" value="PBP1_LacI_sugar_binding-like"/>
    <property type="match status" value="1"/>
</dbReference>
<dbReference type="SUPFAM" id="SSF47413">
    <property type="entry name" value="lambda repressor-like DNA-binding domains"/>
    <property type="match status" value="1"/>
</dbReference>
<evidence type="ECO:0000256" key="3">
    <source>
        <dbReference type="ARBA" id="ARBA00023163"/>
    </source>
</evidence>
<evidence type="ECO:0000313" key="5">
    <source>
        <dbReference type="EMBL" id="QUH30840.1"/>
    </source>
</evidence>
<dbReference type="Pfam" id="PF00532">
    <property type="entry name" value="Peripla_BP_1"/>
    <property type="match status" value="1"/>
</dbReference>
<dbReference type="InterPro" id="IPR001761">
    <property type="entry name" value="Peripla_BP/Lac1_sug-bd_dom"/>
</dbReference>
<dbReference type="AlphaFoldDB" id="A0A8J8MDT7"/>
<evidence type="ECO:0000313" key="6">
    <source>
        <dbReference type="Proteomes" id="UP000677305"/>
    </source>
</evidence>
<feature type="domain" description="HTH lacI-type" evidence="4">
    <location>
        <begin position="3"/>
        <end position="58"/>
    </location>
</feature>
<organism evidence="5 6">
    <name type="scientific">Vallitalea guaymasensis</name>
    <dbReference type="NCBI Taxonomy" id="1185412"/>
    <lineage>
        <taxon>Bacteria</taxon>
        <taxon>Bacillati</taxon>
        <taxon>Bacillota</taxon>
        <taxon>Clostridia</taxon>
        <taxon>Lachnospirales</taxon>
        <taxon>Vallitaleaceae</taxon>
        <taxon>Vallitalea</taxon>
    </lineage>
</organism>
<dbReference type="PROSITE" id="PS50932">
    <property type="entry name" value="HTH_LACI_2"/>
    <property type="match status" value="1"/>
</dbReference>
<dbReference type="EMBL" id="CP058561">
    <property type="protein sequence ID" value="QUH30840.1"/>
    <property type="molecule type" value="Genomic_DNA"/>
</dbReference>
<evidence type="ECO:0000256" key="2">
    <source>
        <dbReference type="ARBA" id="ARBA00023125"/>
    </source>
</evidence>
<dbReference type="Proteomes" id="UP000677305">
    <property type="component" value="Chromosome"/>
</dbReference>
<protein>
    <submittedName>
        <fullName evidence="5">LacI family DNA-binding transcriptional regulator</fullName>
    </submittedName>
</protein>
<dbReference type="Pfam" id="PF00356">
    <property type="entry name" value="LacI"/>
    <property type="match status" value="1"/>
</dbReference>